<evidence type="ECO:0000313" key="2">
    <source>
        <dbReference type="EMBL" id="MFE4107461.1"/>
    </source>
</evidence>
<name>A0ABW6IGZ8_9CYAN</name>
<accession>A0ABW6IGZ8</accession>
<organism evidence="2 3">
    <name type="scientific">Almyronema epifaneia S1</name>
    <dbReference type="NCBI Taxonomy" id="2991925"/>
    <lineage>
        <taxon>Bacteria</taxon>
        <taxon>Bacillati</taxon>
        <taxon>Cyanobacteriota</taxon>
        <taxon>Cyanophyceae</taxon>
        <taxon>Nodosilineales</taxon>
        <taxon>Nodosilineaceae</taxon>
        <taxon>Almyronema</taxon>
        <taxon>Almyronema epifaneia</taxon>
    </lineage>
</organism>
<feature type="signal peptide" evidence="1">
    <location>
        <begin position="1"/>
        <end position="25"/>
    </location>
</feature>
<reference evidence="2 3" key="1">
    <citation type="submission" date="2024-10" db="EMBL/GenBank/DDBJ databases">
        <authorList>
            <person name="Ratan Roy A."/>
            <person name="Morales Sandoval P.H."/>
            <person name="De Los Santos Villalobos S."/>
            <person name="Chakraborty S."/>
            <person name="Mukherjee J."/>
        </authorList>
    </citation>
    <scope>NUCLEOTIDE SEQUENCE [LARGE SCALE GENOMIC DNA]</scope>
    <source>
        <strain evidence="2 3">S1</strain>
    </source>
</reference>
<dbReference type="RefSeq" id="WP_377966192.1">
    <property type="nucleotide sequence ID" value="NZ_JBHZOL010000086.1"/>
</dbReference>
<protein>
    <submittedName>
        <fullName evidence="2">Nuclear transport factor 2 family protein</fullName>
    </submittedName>
</protein>
<evidence type="ECO:0000256" key="1">
    <source>
        <dbReference type="SAM" id="SignalP"/>
    </source>
</evidence>
<sequence>MIRRMGQTLSVLLLGFTLGSAPALKAVAAPPETAPPELTTVLEQIETAANAQDLDELIEFYSPEFTNTDGFDREQLAEALEQLWQQYPQLTYRLELQSWEQSGATLTAETITYIEGTGINYGRTLTLAAVVRSRQQLTRGQVVSQEILSERNQLSSGDNPPDVTIMLPEQAAVAAPFNFDAIVQEPLGDRLLLGAALDEGTTAEDFFLARPLNLELLSAGGLFKIGTTPEQADDRWISAVLIREDGTTVISQRLRVR</sequence>
<dbReference type="SUPFAM" id="SSF54427">
    <property type="entry name" value="NTF2-like"/>
    <property type="match status" value="1"/>
</dbReference>
<keyword evidence="1" id="KW-0732">Signal</keyword>
<evidence type="ECO:0000313" key="3">
    <source>
        <dbReference type="Proteomes" id="UP001600165"/>
    </source>
</evidence>
<proteinExistence type="predicted"/>
<feature type="chain" id="PRO_5046048236" evidence="1">
    <location>
        <begin position="26"/>
        <end position="257"/>
    </location>
</feature>
<comment type="caution">
    <text evidence="2">The sequence shown here is derived from an EMBL/GenBank/DDBJ whole genome shotgun (WGS) entry which is preliminary data.</text>
</comment>
<dbReference type="InterPro" id="IPR032710">
    <property type="entry name" value="NTF2-like_dom_sf"/>
</dbReference>
<gene>
    <name evidence="2" type="ORF">ACFVKH_14300</name>
</gene>
<dbReference type="EMBL" id="JBHZOL010000086">
    <property type="protein sequence ID" value="MFE4107461.1"/>
    <property type="molecule type" value="Genomic_DNA"/>
</dbReference>
<keyword evidence="3" id="KW-1185">Reference proteome</keyword>
<dbReference type="Gene3D" id="3.10.450.50">
    <property type="match status" value="1"/>
</dbReference>
<dbReference type="Proteomes" id="UP001600165">
    <property type="component" value="Unassembled WGS sequence"/>
</dbReference>